<evidence type="ECO:0000313" key="2">
    <source>
        <dbReference type="Proteomes" id="UP001177260"/>
    </source>
</evidence>
<protein>
    <submittedName>
        <fullName evidence="1">Uncharacterized protein</fullName>
    </submittedName>
</protein>
<evidence type="ECO:0000313" key="1">
    <source>
        <dbReference type="EMBL" id="KAK1139809.1"/>
    </source>
</evidence>
<proteinExistence type="predicted"/>
<sequence length="1872" mass="211905">MAPSLRDLIDFLLAEIALCGDQGATPADILKSINTFYAKAAQDASHRNHSVDRRFQEKVWSWLTRNPEVSVGTDREGNHLTLDEAEGRGQTNQETEEASPSSRDVVRVFVSEERTWLAITGHERDDSRVFSTEFALLSIIASHREKGIVQTDLVRLSGQDKRSVPKRTDVLHQKGYIDKRAIQIKSVRTSLCTLRKFVSTDVSPLDADAAGQQSNGLPHGQVMDYKEFVEKLFEILGEYKIVGRNDLKNLLGFTDRWRWRILSRALRKCERLGVLKRVKALTQYADTFNKYHPCVLLIRQPTKREFEMLNEFSLNFTTDLGHEGNVELDEDIDMNDEGLESASLNEPQALGMVKREEDMEEAGRMVPTWTPDRNIHNQIFEAVDKAGTPGITNIDIIRTCFGGFFRRPLENALGRLVACWQLSQPLHLRHLAVVRDTALRRTITHYIHYTANNFRKLVDAEESTWEAVEYRPKSTKGATLRVPPVDASPELDEFGFPIDIPRKELLRHGNATLLECMFSAKPSDYSCTSTDLKAIQIEGDTYAIHYGQKYFEVSHPDKLLTPKRPRAKRRNPDVEMEDGSAKVVSVNRGARKKREDASRFIGMSEKEKLEALGLDETWTEYSVLLIERSQPGVYVTPRGRRRPAGKRQGRPRISRLAVFRSPKMGSFPWFVKEKKDEEEYEGEDEDAAETRQSSRGESIDSASGTTPAVVPEDQPPAHVDEPTETPSRGTRANLRRRTSFNEDLESGSGRSHKHRRLNGTTVVSPTLNANSNQLAEKRAENEEQDESTPARRSKRRRVESPARDTPTTPIDKVNRSKESTGRTPLKEANQVQESREPPPAIDDQPQESNGMAIAGDKASENAAGTVSTNGAQPETPAADVRSHQSPATEKKPAISQAKEEAPLKKIPERGGSVNMLRRKIILDILQQAGGVFPGGSELWYPFTLAWSKLRYNGKPDLRTIKSTVKHMIDAGKLRQHTFSGRDSKGVMVTKSIISKTDLQPEAPIIKDLQRKMLAADPRRPYIPESVEFDREMSKSGRRSTQSNEPGLPRGAPIEQGITVQLHQKPGFVLAAERRKGLNIERRLFKRLAAGTDLMRKPPRLMKISRRPTEDSLQSLTSITRPEKAKIDGDAAALPQRRRRTATSSHPPLPPGGSIPRRKMAGRLSIPLSAMGPYAMVMNPKQTYHAGSGTYATHAGLISLQIPKDSVTQPEHTEVRDENEHESGKESESESEIELDQGPTLPKSLDDLFNMTRRRVMNYSEMDDPRSRRFFLDNRVILRWELKNEDLLRNQSTEDLQYINQTVTNLFSAPIQGNIRFDNDEPKPPALPPPEPKTTRRAARRLLPAEPAMSPPNRQERDLPRDHQWRKHGHVPQPQNRRLNKLLQGEVATSASHSPSPSRTIRRNRVANQLPEVLVQKIMTAIVVIRTLASGSDARLIDWNLLSHCFPDQDPVYIQDRAKVILNRMRLPIAKMQNDFQELYLDAYEHGRVPPINYDDLENYDWEWIVDWATEQLEVPRPEKLPYLPATREQFDSLFEIREEAPPSLDDIYQTNYSVTVQRRRTLFAGISFAIPVANKPAKMTVRQTELARLDVAKTWVRANVITPDEVYNSATARQILSRLGEKLVDQALQSLITERVLCTGNKGRVVPGRNYDVTELFLHSLGRKRAIEATETRRAAHFKTEILDPALRKQGVFDVSYSAEDGDILALINLCVTGRVMLQPRDPPRDKYGLTDGGYLTRLIDKQKLRFPVEVRPVKGKYIFGDPIEEARSKIPAPQLPATDFDAPDPVFEKIPLWYDIHGKFVAKLWELALAAVVGCVATRPGIKAPGIASMMRPSLGAWEIELMLEWTCQVGVMRRRGDGWFVQEWWWMLVR</sequence>
<organism evidence="1 2">
    <name type="scientific">Aspergillus melleus</name>
    <dbReference type="NCBI Taxonomy" id="138277"/>
    <lineage>
        <taxon>Eukaryota</taxon>
        <taxon>Fungi</taxon>
        <taxon>Dikarya</taxon>
        <taxon>Ascomycota</taxon>
        <taxon>Pezizomycotina</taxon>
        <taxon>Eurotiomycetes</taxon>
        <taxon>Eurotiomycetidae</taxon>
        <taxon>Eurotiales</taxon>
        <taxon>Aspergillaceae</taxon>
        <taxon>Aspergillus</taxon>
        <taxon>Aspergillus subgen. Circumdati</taxon>
    </lineage>
</organism>
<dbReference type="Proteomes" id="UP001177260">
    <property type="component" value="Unassembled WGS sequence"/>
</dbReference>
<comment type="caution">
    <text evidence="1">The sequence shown here is derived from an EMBL/GenBank/DDBJ whole genome shotgun (WGS) entry which is preliminary data.</text>
</comment>
<accession>A0ACC3AQE0</accession>
<gene>
    <name evidence="1" type="ORF">N8T08_011128</name>
</gene>
<name>A0ACC3AQE0_9EURO</name>
<keyword evidence="2" id="KW-1185">Reference proteome</keyword>
<reference evidence="1 2" key="1">
    <citation type="journal article" date="2023" name="ACS Omega">
        <title>Identification of the Neoaspergillic Acid Biosynthesis Gene Cluster by Establishing an In Vitro CRISPR-Ribonucleoprotein Genetic System in Aspergillus melleus.</title>
        <authorList>
            <person name="Yuan B."/>
            <person name="Grau M.F."/>
            <person name="Murata R.M."/>
            <person name="Torok T."/>
            <person name="Venkateswaran K."/>
            <person name="Stajich J.E."/>
            <person name="Wang C.C.C."/>
        </authorList>
    </citation>
    <scope>NUCLEOTIDE SEQUENCE [LARGE SCALE GENOMIC DNA]</scope>
    <source>
        <strain evidence="1 2">IMV 1140</strain>
    </source>
</reference>
<dbReference type="EMBL" id="JAOPJF010000097">
    <property type="protein sequence ID" value="KAK1139809.1"/>
    <property type="molecule type" value="Genomic_DNA"/>
</dbReference>